<accession>A0AAN4ZS80</accession>
<organism evidence="2 3">
    <name type="scientific">Pristionchus mayeri</name>
    <dbReference type="NCBI Taxonomy" id="1317129"/>
    <lineage>
        <taxon>Eukaryota</taxon>
        <taxon>Metazoa</taxon>
        <taxon>Ecdysozoa</taxon>
        <taxon>Nematoda</taxon>
        <taxon>Chromadorea</taxon>
        <taxon>Rhabditida</taxon>
        <taxon>Rhabditina</taxon>
        <taxon>Diplogasteromorpha</taxon>
        <taxon>Diplogasteroidea</taxon>
        <taxon>Neodiplogasteridae</taxon>
        <taxon>Pristionchus</taxon>
    </lineage>
</organism>
<name>A0AAN4ZS80_9BILA</name>
<sequence>MSRLSLFVIFCLIPAVLSLKCLHGSSQNGNDPTKFAEHTCTSKQSTEYCLTGTTKSGDTTTVIKDCDVAGRFATCKSTGCMIADVTTVCCCNYDDCNE</sequence>
<evidence type="ECO:0000313" key="3">
    <source>
        <dbReference type="Proteomes" id="UP001328107"/>
    </source>
</evidence>
<dbReference type="Proteomes" id="UP001328107">
    <property type="component" value="Unassembled WGS sequence"/>
</dbReference>
<evidence type="ECO:0000313" key="2">
    <source>
        <dbReference type="EMBL" id="GMR43452.1"/>
    </source>
</evidence>
<gene>
    <name evidence="2" type="ORF">PMAYCL1PPCAC_13647</name>
</gene>
<proteinExistence type="predicted"/>
<keyword evidence="1" id="KW-0732">Signal</keyword>
<dbReference type="AlphaFoldDB" id="A0AAN4ZS80"/>
<reference evidence="3" key="1">
    <citation type="submission" date="2022-10" db="EMBL/GenBank/DDBJ databases">
        <title>Genome assembly of Pristionchus species.</title>
        <authorList>
            <person name="Yoshida K."/>
            <person name="Sommer R.J."/>
        </authorList>
    </citation>
    <scope>NUCLEOTIDE SEQUENCE [LARGE SCALE GENOMIC DNA]</scope>
    <source>
        <strain evidence="3">RS5460</strain>
    </source>
</reference>
<feature type="chain" id="PRO_5042916140" description="Plethodontid modulating factor" evidence="1">
    <location>
        <begin position="19"/>
        <end position="98"/>
    </location>
</feature>
<keyword evidence="3" id="KW-1185">Reference proteome</keyword>
<comment type="caution">
    <text evidence="2">The sequence shown here is derived from an EMBL/GenBank/DDBJ whole genome shotgun (WGS) entry which is preliminary data.</text>
</comment>
<evidence type="ECO:0000256" key="1">
    <source>
        <dbReference type="SAM" id="SignalP"/>
    </source>
</evidence>
<protein>
    <recommendedName>
        <fullName evidence="4">Plethodontid modulating factor</fullName>
    </recommendedName>
</protein>
<evidence type="ECO:0008006" key="4">
    <source>
        <dbReference type="Google" id="ProtNLM"/>
    </source>
</evidence>
<feature type="signal peptide" evidence="1">
    <location>
        <begin position="1"/>
        <end position="18"/>
    </location>
</feature>
<dbReference type="EMBL" id="BTRK01000003">
    <property type="protein sequence ID" value="GMR43452.1"/>
    <property type="molecule type" value="Genomic_DNA"/>
</dbReference>